<accession>E0UM49</accession>
<dbReference type="SUPFAM" id="SSF143100">
    <property type="entry name" value="TTHA1013/TTHA0281-like"/>
    <property type="match status" value="1"/>
</dbReference>
<dbReference type="Proteomes" id="UP000008206">
    <property type="component" value="Plasmid Cy782202"/>
</dbReference>
<dbReference type="InterPro" id="IPR035069">
    <property type="entry name" value="TTHA1013/TTHA0281-like"/>
</dbReference>
<organism evidence="1 2">
    <name type="scientific">Gloeothece verrucosa (strain PCC 7822)</name>
    <name type="common">Cyanothece sp. (strain PCC 7822)</name>
    <dbReference type="NCBI Taxonomy" id="497965"/>
    <lineage>
        <taxon>Bacteria</taxon>
        <taxon>Bacillati</taxon>
        <taxon>Cyanobacteriota</taxon>
        <taxon>Cyanophyceae</taxon>
        <taxon>Oscillatoriophycideae</taxon>
        <taxon>Chroococcales</taxon>
        <taxon>Aphanothecaceae</taxon>
        <taxon>Gloeothece</taxon>
        <taxon>Gloeothece verrucosa</taxon>
    </lineage>
</organism>
<gene>
    <name evidence="1" type="ordered locus">Cyan7822_6225</name>
</gene>
<dbReference type="KEGG" id="cyj:Cyan7822_6225"/>
<sequence length="156" mass="16879">MNSPKKRKPSGNTPLFTFAAKITSSLPEGVIVTFRDLPELKIVEKTYDEAIAASRKCLEGVIATSIKKGNLLPTPSSLIEGEIYIGVPIQMALKGALNIAMSQAQLTKVELARRLGVDEKEARRILDPSHPTKVSTLERALAVLGFAIELGLINLD</sequence>
<dbReference type="InterPro" id="IPR010982">
    <property type="entry name" value="Lambda_DNA-bd_dom_sf"/>
</dbReference>
<keyword evidence="1" id="KW-0614">Plasmid</keyword>
<protein>
    <recommendedName>
        <fullName evidence="3">Antitoxin HicB</fullName>
    </recommendedName>
</protein>
<reference evidence="2" key="1">
    <citation type="journal article" date="2011" name="MBio">
        <title>Novel metabolic attributes of the genus Cyanothece, comprising a group of unicellular nitrogen-fixing Cyanobacteria.</title>
        <authorList>
            <person name="Bandyopadhyay A."/>
            <person name="Elvitigala T."/>
            <person name="Welsh E."/>
            <person name="Stockel J."/>
            <person name="Liberton M."/>
            <person name="Min H."/>
            <person name="Sherman L.A."/>
            <person name="Pakrasi H.B."/>
        </authorList>
    </citation>
    <scope>NUCLEOTIDE SEQUENCE [LARGE SCALE GENOMIC DNA]</scope>
    <source>
        <strain evidence="2">PCC 7822</strain>
        <plasmid evidence="2">Cy782202</plasmid>
    </source>
</reference>
<dbReference type="AlphaFoldDB" id="E0UM49"/>
<dbReference type="OrthoDB" id="5772151at2"/>
<dbReference type="EMBL" id="CP002200">
    <property type="protein sequence ID" value="ADN18029.1"/>
    <property type="molecule type" value="Genomic_DNA"/>
</dbReference>
<dbReference type="Gene3D" id="3.30.160.250">
    <property type="match status" value="1"/>
</dbReference>
<dbReference type="GO" id="GO:0003677">
    <property type="term" value="F:DNA binding"/>
    <property type="evidence" value="ECO:0007669"/>
    <property type="project" value="InterPro"/>
</dbReference>
<keyword evidence="2" id="KW-1185">Reference proteome</keyword>
<evidence type="ECO:0000313" key="1">
    <source>
        <dbReference type="EMBL" id="ADN18029.1"/>
    </source>
</evidence>
<dbReference type="HOGENOM" id="CLU_140890_1_0_3"/>
<geneLocation type="plasmid" evidence="1 2">
    <name>Cy782202</name>
</geneLocation>
<dbReference type="RefSeq" id="WP_013334778.1">
    <property type="nucleotide sequence ID" value="NC_014534.1"/>
</dbReference>
<proteinExistence type="predicted"/>
<name>E0UM49_GLOV7</name>
<evidence type="ECO:0000313" key="2">
    <source>
        <dbReference type="Proteomes" id="UP000008206"/>
    </source>
</evidence>
<dbReference type="SUPFAM" id="SSF47413">
    <property type="entry name" value="lambda repressor-like DNA-binding domains"/>
    <property type="match status" value="1"/>
</dbReference>
<evidence type="ECO:0008006" key="3">
    <source>
        <dbReference type="Google" id="ProtNLM"/>
    </source>
</evidence>